<organism evidence="2 3">
    <name type="scientific">Chlamydomonas schloesseri</name>
    <dbReference type="NCBI Taxonomy" id="2026947"/>
    <lineage>
        <taxon>Eukaryota</taxon>
        <taxon>Viridiplantae</taxon>
        <taxon>Chlorophyta</taxon>
        <taxon>core chlorophytes</taxon>
        <taxon>Chlorophyceae</taxon>
        <taxon>CS clade</taxon>
        <taxon>Chlamydomonadales</taxon>
        <taxon>Chlamydomonadaceae</taxon>
        <taxon>Chlamydomonas</taxon>
    </lineage>
</organism>
<dbReference type="Proteomes" id="UP000613740">
    <property type="component" value="Unassembled WGS sequence"/>
</dbReference>
<gene>
    <name evidence="2" type="ORF">HYH02_002942</name>
</gene>
<feature type="region of interest" description="Disordered" evidence="1">
    <location>
        <begin position="73"/>
        <end position="97"/>
    </location>
</feature>
<proteinExistence type="predicted"/>
<protein>
    <submittedName>
        <fullName evidence="2">Uncharacterized protein</fullName>
    </submittedName>
</protein>
<feature type="region of interest" description="Disordered" evidence="1">
    <location>
        <begin position="1"/>
        <end position="34"/>
    </location>
</feature>
<evidence type="ECO:0000256" key="1">
    <source>
        <dbReference type="SAM" id="MobiDB-lite"/>
    </source>
</evidence>
<evidence type="ECO:0000313" key="2">
    <source>
        <dbReference type="EMBL" id="KAG2452710.1"/>
    </source>
</evidence>
<dbReference type="AlphaFoldDB" id="A0A835WS74"/>
<feature type="compositionally biased region" description="Low complexity" evidence="1">
    <location>
        <begin position="343"/>
        <end position="359"/>
    </location>
</feature>
<feature type="compositionally biased region" description="Polar residues" evidence="1">
    <location>
        <begin position="396"/>
        <end position="407"/>
    </location>
</feature>
<evidence type="ECO:0000313" key="3">
    <source>
        <dbReference type="Proteomes" id="UP000613740"/>
    </source>
</evidence>
<dbReference type="EMBL" id="JAEHOD010000005">
    <property type="protein sequence ID" value="KAG2452710.1"/>
    <property type="molecule type" value="Genomic_DNA"/>
</dbReference>
<dbReference type="OrthoDB" id="552031at2759"/>
<accession>A0A835WS74</accession>
<feature type="compositionally biased region" description="Pro residues" evidence="1">
    <location>
        <begin position="386"/>
        <end position="395"/>
    </location>
</feature>
<sequence length="494" mass="50330">MAISGPTAPAPGCEATTRAPALAELPPLPGPQVPQVPLPLPPMLLELPALPLPPGQEAPDLHQHAAAAHLDSRGTTDAGELPPGVQSEPATPTSSSAAAAALQLQCGVLAEMEEQKRRFRSVDAGMTALVEQATVTHGTRYVSVQESISKTLRQRGPSLFLTKQPIIKYPLYPGSLALAAASAAGVTGRGAPHLLMGAALEGSSLEAHLQLQAAAREQQLEDGYQQHCWKPARRSTVMRRVNAVALSLPAPWGNAAAGGAQQEAQAPGRPRRITPVWDRLSRTPTTSNSGAAASPPPSRGGARSLQPAPPAAGPGRKGSQQPLGPKRLPAGIKARTGSRTTPGAADGAAQQRGSRAAGSHPRLPSLPGLLAPRPKSPATTTTPVPAHVPAPPTPPQQQELSPSSRSVESALFKSTRGTELLAPLGAGASPQHHPHGPMSIAWVGGGGRVSRVTTHEAPPAAGGHMPTAGSAARISLLLHVYNNQGGGGGGGGGR</sequence>
<reference evidence="2" key="1">
    <citation type="journal article" date="2020" name="bioRxiv">
        <title>Comparative genomics of Chlamydomonas.</title>
        <authorList>
            <person name="Craig R.J."/>
            <person name="Hasan A.R."/>
            <person name="Ness R.W."/>
            <person name="Keightley P.D."/>
        </authorList>
    </citation>
    <scope>NUCLEOTIDE SEQUENCE</scope>
    <source>
        <strain evidence="2">CCAP 11/173</strain>
    </source>
</reference>
<name>A0A835WS74_9CHLO</name>
<feature type="region of interest" description="Disordered" evidence="1">
    <location>
        <begin position="255"/>
        <end position="445"/>
    </location>
</feature>
<feature type="compositionally biased region" description="Low complexity" evidence="1">
    <location>
        <begin position="289"/>
        <end position="304"/>
    </location>
</feature>
<keyword evidence="3" id="KW-1185">Reference proteome</keyword>
<comment type="caution">
    <text evidence="2">The sequence shown here is derived from an EMBL/GenBank/DDBJ whole genome shotgun (WGS) entry which is preliminary data.</text>
</comment>
<feature type="compositionally biased region" description="Low complexity" evidence="1">
    <location>
        <begin position="255"/>
        <end position="268"/>
    </location>
</feature>